<dbReference type="Gene3D" id="2.60.40.10">
    <property type="entry name" value="Immunoglobulins"/>
    <property type="match status" value="6"/>
</dbReference>
<dbReference type="STRING" id="247523.B0W48_00970"/>
<organism evidence="2 3">
    <name type="scientific">Pseudoalteromonas aliena</name>
    <dbReference type="NCBI Taxonomy" id="247523"/>
    <lineage>
        <taxon>Bacteria</taxon>
        <taxon>Pseudomonadati</taxon>
        <taxon>Pseudomonadota</taxon>
        <taxon>Gammaproteobacteria</taxon>
        <taxon>Alteromonadales</taxon>
        <taxon>Pseudoalteromonadaceae</taxon>
        <taxon>Pseudoalteromonas</taxon>
    </lineage>
</organism>
<protein>
    <recommendedName>
        <fullName evidence="1">PKD/Chitinase domain-containing protein</fullName>
    </recommendedName>
</protein>
<dbReference type="PANTHER" id="PTHR46182">
    <property type="entry name" value="FI19480P1"/>
    <property type="match status" value="1"/>
</dbReference>
<dbReference type="SMART" id="SM00089">
    <property type="entry name" value="PKD"/>
    <property type="match status" value="4"/>
</dbReference>
<dbReference type="SUPFAM" id="SSF49299">
    <property type="entry name" value="PKD domain"/>
    <property type="match status" value="2"/>
</dbReference>
<dbReference type="RefSeq" id="WP_077535218.1">
    <property type="nucleotide sequence ID" value="NZ_CP019628.1"/>
</dbReference>
<dbReference type="Pfam" id="PF22352">
    <property type="entry name" value="K319L-like_PKD"/>
    <property type="match status" value="5"/>
</dbReference>
<dbReference type="InterPro" id="IPR022409">
    <property type="entry name" value="PKD/Chitinase_dom"/>
</dbReference>
<dbReference type="InterPro" id="IPR035986">
    <property type="entry name" value="PKD_dom_sf"/>
</dbReference>
<evidence type="ECO:0000313" key="3">
    <source>
        <dbReference type="Proteomes" id="UP000188243"/>
    </source>
</evidence>
<reference evidence="2 3" key="1">
    <citation type="submission" date="2017-02" db="EMBL/GenBank/DDBJ databases">
        <title>Complete genome sequence of the cold-active Pseudoalteromonas aliena strain EH1 isolated from Arctic seawater.</title>
        <authorList>
            <person name="Kim E."/>
            <person name="Heo E."/>
            <person name="Kim H."/>
            <person name="Kim D."/>
        </authorList>
    </citation>
    <scope>NUCLEOTIDE SEQUENCE [LARGE SCALE GENOMIC DNA]</scope>
    <source>
        <strain evidence="2 3">EH1</strain>
    </source>
</reference>
<dbReference type="GO" id="GO:0016020">
    <property type="term" value="C:membrane"/>
    <property type="evidence" value="ECO:0007669"/>
    <property type="project" value="TreeGrafter"/>
</dbReference>
<name>A0A1Q2GTP1_9GAMM</name>
<dbReference type="Proteomes" id="UP000188243">
    <property type="component" value="Chromosome"/>
</dbReference>
<dbReference type="PANTHER" id="PTHR46182:SF2">
    <property type="entry name" value="FI19480P1"/>
    <property type="match status" value="1"/>
</dbReference>
<dbReference type="EMBL" id="CP019628">
    <property type="protein sequence ID" value="AQP98484.1"/>
    <property type="molecule type" value="Genomic_DNA"/>
</dbReference>
<feature type="domain" description="PKD/Chitinase" evidence="1">
    <location>
        <begin position="41"/>
        <end position="127"/>
    </location>
</feature>
<dbReference type="KEGG" id="paln:B0W48_00970"/>
<evidence type="ECO:0000313" key="2">
    <source>
        <dbReference type="EMBL" id="AQP98484.1"/>
    </source>
</evidence>
<feature type="domain" description="PKD/Chitinase" evidence="1">
    <location>
        <begin position="233"/>
        <end position="325"/>
    </location>
</feature>
<dbReference type="GO" id="GO:0031410">
    <property type="term" value="C:cytoplasmic vesicle"/>
    <property type="evidence" value="ECO:0007669"/>
    <property type="project" value="TreeGrafter"/>
</dbReference>
<feature type="domain" description="PKD/Chitinase" evidence="1">
    <location>
        <begin position="424"/>
        <end position="510"/>
    </location>
</feature>
<accession>A0A1Q2GTP1</accession>
<proteinExistence type="predicted"/>
<gene>
    <name evidence="2" type="ORF">B0W48_00970</name>
</gene>
<evidence type="ECO:0000259" key="1">
    <source>
        <dbReference type="SMART" id="SM00089"/>
    </source>
</evidence>
<dbReference type="AlphaFoldDB" id="A0A1Q2GTP1"/>
<feature type="domain" description="PKD/Chitinase" evidence="1">
    <location>
        <begin position="516"/>
        <end position="607"/>
    </location>
</feature>
<sequence>MKWKNSIAASTCILMSACGGGSGGDEQPKSVGTAKTNATPVAQIMPKTSNLNLGSATTFNASKSYDSDGDALEYNWELIRKNDQVSIPLDKNDSEEIIITLQDEGEYILRLKVSDGKLFSPLAELPLKLVGNADLTARAGTNFSVKKGQVINLNGADSRTLDGLITAYSWSITEKPAGSTATIFSNQRVKTNFVADAIGQYTAELTIENSSNQVAKDTVVITSDDLAKNSSPVAILTSEKTLIRPNEILQIDTSKSYDPDRYEQLSYSWSVLSSPVNSDATLSSQTGASTSFSASVNGSYEIALRLTDSQGDYSDATYQVEVGTSNQAPIAKLGSDTSITLDTPISLVCDSCFDPEGADLSFVWKLLGKPANSNREIESPTTANATLTPDVIGEYIIAVTVSDGQLQTASNTQVLDARVNKKPIAKILTSDEAYLGNKILLDGSKSYDPEGATLSYEWKIIEQPSNDEIYTEADGKAHFTSSSTGKYVVSLRTNDGVQFSDPKTIAISVKDDLAPVIVLKGENNRTIALGDTVTIDATQSYDPEGTALTYSWSLQKPVNSSISIVDSSAQIVEFTPDIGGIYIAELMIKDAANNTVSKKVTVEVTQQSNTLIGTVKGRIVDTTLNGVENATFNINGKKYSTDKQGVFNVEVNIDEGSLITVTTEDERLAESKYVTAAISQQDFIIDMGDSFVPVKQDVDTYLWTCAEYSGSKNVNLRFNMVDTFPEATKFVPTFDQTFSHTVDTNKIIALPSTATFELMVDEGLEITAPGSRVTIYYAPVLGAMNIITICNQ</sequence>
<dbReference type="InterPro" id="IPR029865">
    <property type="entry name" value="KIAA0319-like"/>
</dbReference>
<dbReference type="PROSITE" id="PS51257">
    <property type="entry name" value="PROKAR_LIPOPROTEIN"/>
    <property type="match status" value="1"/>
</dbReference>
<dbReference type="InterPro" id="IPR013783">
    <property type="entry name" value="Ig-like_fold"/>
</dbReference>